<proteinExistence type="predicted"/>
<name>A0A5C5RQU8_9ACTN</name>
<dbReference type="Pfam" id="PF00583">
    <property type="entry name" value="Acetyltransf_1"/>
    <property type="match status" value="1"/>
</dbReference>
<protein>
    <submittedName>
        <fullName evidence="5">MarR family transcriptional regulator</fullName>
    </submittedName>
</protein>
<evidence type="ECO:0000259" key="3">
    <source>
        <dbReference type="PROSITE" id="PS50995"/>
    </source>
</evidence>
<dbReference type="InterPro" id="IPR000182">
    <property type="entry name" value="GNAT_dom"/>
</dbReference>
<evidence type="ECO:0000256" key="2">
    <source>
        <dbReference type="ARBA" id="ARBA00023315"/>
    </source>
</evidence>
<dbReference type="SUPFAM" id="SSF46785">
    <property type="entry name" value="Winged helix' DNA-binding domain"/>
    <property type="match status" value="1"/>
</dbReference>
<dbReference type="InterPro" id="IPR036390">
    <property type="entry name" value="WH_DNA-bd_sf"/>
</dbReference>
<comment type="caution">
    <text evidence="5">The sequence shown here is derived from an EMBL/GenBank/DDBJ whole genome shotgun (WGS) entry which is preliminary data.</text>
</comment>
<dbReference type="CDD" id="cd04301">
    <property type="entry name" value="NAT_SF"/>
    <property type="match status" value="1"/>
</dbReference>
<dbReference type="EMBL" id="VIGX01000034">
    <property type="protein sequence ID" value="TWS24551.1"/>
    <property type="molecule type" value="Genomic_DNA"/>
</dbReference>
<dbReference type="InterPro" id="IPR050832">
    <property type="entry name" value="Bact_Acetyltransf"/>
</dbReference>
<reference evidence="5 6" key="1">
    <citation type="submission" date="2019-06" db="EMBL/GenBank/DDBJ databases">
        <title>Tsukamurella conjunctivitidis sp. nov., Tsukamurella assacharolytica sp. nov. and Tsukamurella sputae sp. nov. isolated from patients with conjunctivitis, bacteraemia (lymphoma) and respiratory infection (sputum) in Hong Kong.</title>
        <authorList>
            <person name="Teng J.L.L."/>
            <person name="Lee H.H."/>
            <person name="Fong J.Y.H."/>
            <person name="Fok K.M.N."/>
            <person name="Lau S.K.P."/>
            <person name="Woo P.C.Y."/>
        </authorList>
    </citation>
    <scope>NUCLEOTIDE SEQUENCE [LARGE SCALE GENOMIC DNA]</scope>
    <source>
        <strain evidence="5 6">HKU72</strain>
    </source>
</reference>
<feature type="domain" description="N-acetyltransferase" evidence="4">
    <location>
        <begin position="144"/>
        <end position="295"/>
    </location>
</feature>
<keyword evidence="1" id="KW-0808">Transferase</keyword>
<dbReference type="InterPro" id="IPR036388">
    <property type="entry name" value="WH-like_DNA-bd_sf"/>
</dbReference>
<dbReference type="SMART" id="SM00347">
    <property type="entry name" value="HTH_MARR"/>
    <property type="match status" value="1"/>
</dbReference>
<dbReference type="Gene3D" id="3.40.630.30">
    <property type="match status" value="1"/>
</dbReference>
<gene>
    <name evidence="5" type="ORF">FK530_23900</name>
</gene>
<dbReference type="GO" id="GO:0016747">
    <property type="term" value="F:acyltransferase activity, transferring groups other than amino-acyl groups"/>
    <property type="evidence" value="ECO:0007669"/>
    <property type="project" value="InterPro"/>
</dbReference>
<dbReference type="PROSITE" id="PS51186">
    <property type="entry name" value="GNAT"/>
    <property type="match status" value="1"/>
</dbReference>
<evidence type="ECO:0000313" key="5">
    <source>
        <dbReference type="EMBL" id="TWS24551.1"/>
    </source>
</evidence>
<dbReference type="Proteomes" id="UP000319375">
    <property type="component" value="Unassembled WGS sequence"/>
</dbReference>
<dbReference type="PANTHER" id="PTHR43877">
    <property type="entry name" value="AMINOALKYLPHOSPHONATE N-ACETYLTRANSFERASE-RELATED-RELATED"/>
    <property type="match status" value="1"/>
</dbReference>
<dbReference type="PROSITE" id="PS50995">
    <property type="entry name" value="HTH_MARR_2"/>
    <property type="match status" value="1"/>
</dbReference>
<evidence type="ECO:0000256" key="1">
    <source>
        <dbReference type="ARBA" id="ARBA00022679"/>
    </source>
</evidence>
<dbReference type="OrthoDB" id="273614at2"/>
<feature type="domain" description="HTH marR-type" evidence="3">
    <location>
        <begin position="1"/>
        <end position="137"/>
    </location>
</feature>
<dbReference type="InterPro" id="IPR000835">
    <property type="entry name" value="HTH_MarR-typ"/>
</dbReference>
<dbReference type="Gene3D" id="1.10.10.10">
    <property type="entry name" value="Winged helix-like DNA-binding domain superfamily/Winged helix DNA-binding domain"/>
    <property type="match status" value="1"/>
</dbReference>
<dbReference type="InterPro" id="IPR016181">
    <property type="entry name" value="Acyl_CoA_acyltransferase"/>
</dbReference>
<sequence length="303" mass="33121">MNEQVDDVRRFNRAVTQRLGVLQDRYLARDRPLGQARLLWEIGRSPDGVDVRDLRGRMDLDSGYLSRLLRALESDGLVTVAGADGDGRVRTARVTPEGAAEYDELEARSEDAAGALLAPLSEGQRERLVTAMQEVERLLLASLVRIDDARPESPAAVFAAHAYYAELGERLQDGFDPGVGGAIRDAAITPPAGLLLVATLRGETVGCGALTFQDDGFAEVKRVWAAPSVRGLGLGRRIMAELEERARAAGVRTLRLDTNGNLTEAIGLYRKLGYREVERYNDNPYAHHWFAKDLSTIGPIISA</sequence>
<accession>A0A5C5RQU8</accession>
<dbReference type="RefSeq" id="WP_146489363.1">
    <property type="nucleotide sequence ID" value="NZ_VIGX01000034.1"/>
</dbReference>
<keyword evidence="2" id="KW-0012">Acyltransferase</keyword>
<evidence type="ECO:0000259" key="4">
    <source>
        <dbReference type="PROSITE" id="PS51186"/>
    </source>
</evidence>
<dbReference type="AlphaFoldDB" id="A0A5C5RQU8"/>
<keyword evidence="6" id="KW-1185">Reference proteome</keyword>
<dbReference type="GO" id="GO:0003700">
    <property type="term" value="F:DNA-binding transcription factor activity"/>
    <property type="evidence" value="ECO:0007669"/>
    <property type="project" value="InterPro"/>
</dbReference>
<dbReference type="PANTHER" id="PTHR43877:SF2">
    <property type="entry name" value="AMINOALKYLPHOSPHONATE N-ACETYLTRANSFERASE-RELATED"/>
    <property type="match status" value="1"/>
</dbReference>
<organism evidence="5 6">
    <name type="scientific">Tsukamurella conjunctivitidis</name>
    <dbReference type="NCBI Taxonomy" id="2592068"/>
    <lineage>
        <taxon>Bacteria</taxon>
        <taxon>Bacillati</taxon>
        <taxon>Actinomycetota</taxon>
        <taxon>Actinomycetes</taxon>
        <taxon>Mycobacteriales</taxon>
        <taxon>Tsukamurellaceae</taxon>
        <taxon>Tsukamurella</taxon>
    </lineage>
</organism>
<dbReference type="SUPFAM" id="SSF55729">
    <property type="entry name" value="Acyl-CoA N-acyltransferases (Nat)"/>
    <property type="match status" value="1"/>
</dbReference>
<dbReference type="Pfam" id="PF12802">
    <property type="entry name" value="MarR_2"/>
    <property type="match status" value="1"/>
</dbReference>
<evidence type="ECO:0000313" key="6">
    <source>
        <dbReference type="Proteomes" id="UP000319375"/>
    </source>
</evidence>